<comment type="similarity">
    <text evidence="2">Belongs to the acyltransferase 3 family.</text>
</comment>
<keyword evidence="3" id="KW-0812">Transmembrane</keyword>
<feature type="transmembrane region" description="Helical" evidence="3">
    <location>
        <begin position="128"/>
        <end position="150"/>
    </location>
</feature>
<dbReference type="EMBL" id="MWPX01000003">
    <property type="protein sequence ID" value="OUM49974.1"/>
    <property type="molecule type" value="Genomic_DNA"/>
</dbReference>
<sequence>MLNSLTSFRFIAALMVFLFHMGVFSQYQLGSAGVQFFFVLSGFILAYNYHSKFTELNKHSIKKFYKARFSKVYPVHVLTFLLSAPLVILYFHPNSLYFIKLAFMSIINLLLIQSFVPSQGTYFNFNGVSWTLSVEAFFYVMFPFLLWAFMKLKVKKNIITSILVFLVVWIILFLLNKNLDEDNPFFIWILHIFPVTRLFEFSTGILLGLIYIEKSDKANFNKNIFTVLELLCLLLSIALLSYSIKLDVGIVRGVYFVPLWCLLIFTFSFQCGIFSKLLSQRLFVYLGEISFSFYMIHQIVIRYLDFLKLENTYSFVVCLIVSLLLSAVIYQFYEEPLRKKIRFGFQKKHQKIQVPLPKEFLK</sequence>
<evidence type="ECO:0000256" key="2">
    <source>
        <dbReference type="ARBA" id="ARBA00007400"/>
    </source>
</evidence>
<gene>
    <name evidence="5" type="ORF">BW425_04970</name>
</gene>
<keyword evidence="5" id="KW-0808">Transferase</keyword>
<dbReference type="GO" id="GO:0016747">
    <property type="term" value="F:acyltransferase activity, transferring groups other than amino-acyl groups"/>
    <property type="evidence" value="ECO:0007669"/>
    <property type="project" value="InterPro"/>
</dbReference>
<dbReference type="InterPro" id="IPR002656">
    <property type="entry name" value="Acyl_transf_3_dom"/>
</dbReference>
<dbReference type="Pfam" id="PF01757">
    <property type="entry name" value="Acyl_transf_3"/>
    <property type="match status" value="1"/>
</dbReference>
<protein>
    <submittedName>
        <fullName evidence="5">Acyltransferase</fullName>
    </submittedName>
</protein>
<name>A0A1Y3MJH8_9BACI</name>
<keyword evidence="3" id="KW-0472">Membrane</keyword>
<keyword evidence="3" id="KW-1133">Transmembrane helix</keyword>
<evidence type="ECO:0000256" key="3">
    <source>
        <dbReference type="SAM" id="Phobius"/>
    </source>
</evidence>
<feature type="transmembrane region" description="Helical" evidence="3">
    <location>
        <begin position="187"/>
        <end position="212"/>
    </location>
</feature>
<dbReference type="AlphaFoldDB" id="A0A1Y3MJH8"/>
<evidence type="ECO:0000256" key="1">
    <source>
        <dbReference type="ARBA" id="ARBA00004370"/>
    </source>
</evidence>
<organism evidence="5 6">
    <name type="scientific">Bacillus pseudomycoides</name>
    <dbReference type="NCBI Taxonomy" id="64104"/>
    <lineage>
        <taxon>Bacteria</taxon>
        <taxon>Bacillati</taxon>
        <taxon>Bacillota</taxon>
        <taxon>Bacilli</taxon>
        <taxon>Bacillales</taxon>
        <taxon>Bacillaceae</taxon>
        <taxon>Bacillus</taxon>
        <taxon>Bacillus cereus group</taxon>
    </lineage>
</organism>
<keyword evidence="5" id="KW-0012">Acyltransferase</keyword>
<feature type="transmembrane region" description="Helical" evidence="3">
    <location>
        <begin position="157"/>
        <end position="175"/>
    </location>
</feature>
<comment type="caution">
    <text evidence="5">The sequence shown here is derived from an EMBL/GenBank/DDBJ whole genome shotgun (WGS) entry which is preliminary data.</text>
</comment>
<feature type="transmembrane region" description="Helical" evidence="3">
    <location>
        <begin position="72"/>
        <end position="91"/>
    </location>
</feature>
<feature type="transmembrane region" description="Helical" evidence="3">
    <location>
        <begin position="313"/>
        <end position="333"/>
    </location>
</feature>
<comment type="subcellular location">
    <subcellularLocation>
        <location evidence="1">Membrane</location>
    </subcellularLocation>
</comment>
<dbReference type="Proteomes" id="UP000195321">
    <property type="component" value="Unassembled WGS sequence"/>
</dbReference>
<dbReference type="PANTHER" id="PTHR23028:SF53">
    <property type="entry name" value="ACYL_TRANSF_3 DOMAIN-CONTAINING PROTEIN"/>
    <property type="match status" value="1"/>
</dbReference>
<evidence type="ECO:0000313" key="5">
    <source>
        <dbReference type="EMBL" id="OUM49974.1"/>
    </source>
</evidence>
<dbReference type="PANTHER" id="PTHR23028">
    <property type="entry name" value="ACETYLTRANSFERASE"/>
    <property type="match status" value="1"/>
</dbReference>
<feature type="transmembrane region" description="Helical" evidence="3">
    <location>
        <begin position="32"/>
        <end position="50"/>
    </location>
</feature>
<accession>A0A1Y3MJH8</accession>
<evidence type="ECO:0000259" key="4">
    <source>
        <dbReference type="Pfam" id="PF01757"/>
    </source>
</evidence>
<feature type="transmembrane region" description="Helical" evidence="3">
    <location>
        <begin position="6"/>
        <end position="25"/>
    </location>
</feature>
<feature type="transmembrane region" description="Helical" evidence="3">
    <location>
        <begin position="282"/>
        <end position="301"/>
    </location>
</feature>
<reference evidence="5 6" key="1">
    <citation type="submission" date="2017-02" db="EMBL/GenBank/DDBJ databases">
        <title>Bacillus pseudomycoides isolate FSL K6-0042.</title>
        <authorList>
            <person name="Kovac J."/>
        </authorList>
    </citation>
    <scope>NUCLEOTIDE SEQUENCE [LARGE SCALE GENOMIC DNA]</scope>
    <source>
        <strain evidence="5 6">FSL K6-0042</strain>
    </source>
</reference>
<dbReference type="GO" id="GO:0016020">
    <property type="term" value="C:membrane"/>
    <property type="evidence" value="ECO:0007669"/>
    <property type="project" value="TreeGrafter"/>
</dbReference>
<dbReference type="GO" id="GO:0009103">
    <property type="term" value="P:lipopolysaccharide biosynthetic process"/>
    <property type="evidence" value="ECO:0007669"/>
    <property type="project" value="TreeGrafter"/>
</dbReference>
<feature type="transmembrane region" description="Helical" evidence="3">
    <location>
        <begin position="250"/>
        <end position="270"/>
    </location>
</feature>
<dbReference type="InterPro" id="IPR050879">
    <property type="entry name" value="Acyltransferase_3"/>
</dbReference>
<feature type="transmembrane region" description="Helical" evidence="3">
    <location>
        <begin position="224"/>
        <end position="244"/>
    </location>
</feature>
<feature type="domain" description="Acyltransferase 3" evidence="4">
    <location>
        <begin position="4"/>
        <end position="330"/>
    </location>
</feature>
<evidence type="ECO:0000313" key="6">
    <source>
        <dbReference type="Proteomes" id="UP000195321"/>
    </source>
</evidence>
<proteinExistence type="inferred from homology"/>